<keyword evidence="2" id="KW-1185">Reference proteome</keyword>
<dbReference type="OrthoDB" id="5154134at2759"/>
<gene>
    <name evidence="1" type="ORF">CRHIZ90672A_00009862</name>
</gene>
<proteinExistence type="predicted"/>
<name>A0A9N9VWK5_9HYPO</name>
<sequence>MLNQSPPSAGPFVEPTGRSAKWILIPEIGVARDRTESQDGAQPSHPEGIFISFDPRIKAILEQVKDRAPITHQAAKNVLSDVARNPKRLPGHASGSDVPATVGTAEVKSIAESDVVGGAHYFFETVKQDPDYPPLTSVDSFVKWGLSASPALTRLFRRCIDVVLHGKRRLLIYADTPFIQQ</sequence>
<organism evidence="1 2">
    <name type="scientific">Clonostachys rhizophaga</name>
    <dbReference type="NCBI Taxonomy" id="160324"/>
    <lineage>
        <taxon>Eukaryota</taxon>
        <taxon>Fungi</taxon>
        <taxon>Dikarya</taxon>
        <taxon>Ascomycota</taxon>
        <taxon>Pezizomycotina</taxon>
        <taxon>Sordariomycetes</taxon>
        <taxon>Hypocreomycetidae</taxon>
        <taxon>Hypocreales</taxon>
        <taxon>Bionectriaceae</taxon>
        <taxon>Clonostachys</taxon>
    </lineage>
</organism>
<comment type="caution">
    <text evidence="1">The sequence shown here is derived from an EMBL/GenBank/DDBJ whole genome shotgun (WGS) entry which is preliminary data.</text>
</comment>
<dbReference type="AlphaFoldDB" id="A0A9N9VWK5"/>
<reference evidence="1" key="1">
    <citation type="submission" date="2021-10" db="EMBL/GenBank/DDBJ databases">
        <authorList>
            <person name="Piombo E."/>
        </authorList>
    </citation>
    <scope>NUCLEOTIDE SEQUENCE</scope>
</reference>
<dbReference type="Proteomes" id="UP000696573">
    <property type="component" value="Unassembled WGS sequence"/>
</dbReference>
<dbReference type="EMBL" id="CABFNQ020000741">
    <property type="protein sequence ID" value="CAH0031391.1"/>
    <property type="molecule type" value="Genomic_DNA"/>
</dbReference>
<accession>A0A9N9VWK5</accession>
<evidence type="ECO:0000313" key="1">
    <source>
        <dbReference type="EMBL" id="CAH0031391.1"/>
    </source>
</evidence>
<evidence type="ECO:0000313" key="2">
    <source>
        <dbReference type="Proteomes" id="UP000696573"/>
    </source>
</evidence>
<protein>
    <submittedName>
        <fullName evidence="1">Uncharacterized protein</fullName>
    </submittedName>
</protein>